<organism evidence="1 2">
    <name type="scientific">Paenibacillus peoriae</name>
    <dbReference type="NCBI Taxonomy" id="59893"/>
    <lineage>
        <taxon>Bacteria</taxon>
        <taxon>Bacillati</taxon>
        <taxon>Bacillota</taxon>
        <taxon>Bacilli</taxon>
        <taxon>Bacillales</taxon>
        <taxon>Paenibacillaceae</taxon>
        <taxon>Paenibacillus</taxon>
    </lineage>
</organism>
<gene>
    <name evidence="1" type="ORF">IAQ67_07720</name>
</gene>
<dbReference type="RefSeq" id="WP_190298953.1">
    <property type="nucleotide sequence ID" value="NZ_CP061172.1"/>
</dbReference>
<evidence type="ECO:0000313" key="1">
    <source>
        <dbReference type="EMBL" id="QNR68910.1"/>
    </source>
</evidence>
<reference evidence="1 2" key="1">
    <citation type="submission" date="2020-09" db="EMBL/GenBank/DDBJ databases">
        <title>Characterization of Paenibacillus peoriae strain ZF390 with broad-spectrum antimicrobial activity as a potential biocontrol agent.</title>
        <authorList>
            <person name="Li L."/>
            <person name="Zhao Y."/>
            <person name="Li B."/>
            <person name="Xie X."/>
        </authorList>
    </citation>
    <scope>NUCLEOTIDE SEQUENCE [LARGE SCALE GENOMIC DNA]</scope>
    <source>
        <strain evidence="1 2">ZF390</strain>
    </source>
</reference>
<evidence type="ECO:0000313" key="2">
    <source>
        <dbReference type="Proteomes" id="UP000516384"/>
    </source>
</evidence>
<accession>A0A7H0YCV2</accession>
<protein>
    <submittedName>
        <fullName evidence="1">Uncharacterized protein</fullName>
    </submittedName>
</protein>
<proteinExistence type="predicted"/>
<dbReference type="EMBL" id="CP061172">
    <property type="protein sequence ID" value="QNR68910.1"/>
    <property type="molecule type" value="Genomic_DNA"/>
</dbReference>
<name>A0A7H0YCV2_9BACL</name>
<dbReference type="Proteomes" id="UP000516384">
    <property type="component" value="Chromosome"/>
</dbReference>
<dbReference type="AlphaFoldDB" id="A0A7H0YCV2"/>
<sequence length="83" mass="9697">MGAFVLLFKEHEDENVVIYRYGPNEHIMGKIQLNKETKLFSEIEPLPDPSHSNKFYFDRAAQRMARCFVKEGGIFPDKLTFES</sequence>